<feature type="region of interest" description="Disordered" evidence="1">
    <location>
        <begin position="19"/>
        <end position="48"/>
    </location>
</feature>
<protein>
    <recommendedName>
        <fullName evidence="2">AMP-dependent synthetase/ligase domain-containing protein</fullName>
    </recommendedName>
</protein>
<dbReference type="EMBL" id="CAJNNW010031232">
    <property type="protein sequence ID" value="CAE8706527.1"/>
    <property type="molecule type" value="Genomic_DNA"/>
</dbReference>
<reference evidence="3" key="1">
    <citation type="submission" date="2021-02" db="EMBL/GenBank/DDBJ databases">
        <authorList>
            <person name="Dougan E. K."/>
            <person name="Rhodes N."/>
            <person name="Thang M."/>
            <person name="Chan C."/>
        </authorList>
    </citation>
    <scope>NUCLEOTIDE SEQUENCE</scope>
</reference>
<dbReference type="InterPro" id="IPR000873">
    <property type="entry name" value="AMP-dep_synth/lig_dom"/>
</dbReference>
<dbReference type="InterPro" id="IPR042099">
    <property type="entry name" value="ANL_N_sf"/>
</dbReference>
<dbReference type="AlphaFoldDB" id="A0A813KGK6"/>
<feature type="compositionally biased region" description="Low complexity" evidence="1">
    <location>
        <begin position="30"/>
        <end position="48"/>
    </location>
</feature>
<dbReference type="SUPFAM" id="SSF56801">
    <property type="entry name" value="Acetyl-CoA synthetase-like"/>
    <property type="match status" value="1"/>
</dbReference>
<comment type="caution">
    <text evidence="3">The sequence shown here is derived from an EMBL/GenBank/DDBJ whole genome shotgun (WGS) entry which is preliminary data.</text>
</comment>
<evidence type="ECO:0000256" key="1">
    <source>
        <dbReference type="SAM" id="MobiDB-lite"/>
    </source>
</evidence>
<feature type="domain" description="AMP-dependent synthetase/ligase" evidence="2">
    <location>
        <begin position="92"/>
        <end position="167"/>
    </location>
</feature>
<dbReference type="Gene3D" id="3.40.50.12780">
    <property type="entry name" value="N-terminal domain of ligase-like"/>
    <property type="match status" value="1"/>
</dbReference>
<accession>A0A813KGK6</accession>
<dbReference type="Pfam" id="PF00501">
    <property type="entry name" value="AMP-binding"/>
    <property type="match status" value="1"/>
</dbReference>
<dbReference type="Proteomes" id="UP000626109">
    <property type="component" value="Unassembled WGS sequence"/>
</dbReference>
<name>A0A813KGK6_POLGL</name>
<organism evidence="3 4">
    <name type="scientific">Polarella glacialis</name>
    <name type="common">Dinoflagellate</name>
    <dbReference type="NCBI Taxonomy" id="89957"/>
    <lineage>
        <taxon>Eukaryota</taxon>
        <taxon>Sar</taxon>
        <taxon>Alveolata</taxon>
        <taxon>Dinophyceae</taxon>
        <taxon>Suessiales</taxon>
        <taxon>Suessiaceae</taxon>
        <taxon>Polarella</taxon>
    </lineage>
</organism>
<evidence type="ECO:0000313" key="3">
    <source>
        <dbReference type="EMBL" id="CAE8706527.1"/>
    </source>
</evidence>
<evidence type="ECO:0000259" key="2">
    <source>
        <dbReference type="Pfam" id="PF00501"/>
    </source>
</evidence>
<sequence length="392" mass="41072">MALASRLLRFSPALSPRAANVRTLRHDNNKTNSNKSKNNNNNNHNNITNKTFIFRHVRRCGNRAAISQWLEDTDTSPPPLAQNSLASLVAVRAAQAPESLALSAPQQGVSWSFKELEEKAARVAAALAARGYARGQVLVTDLPNSVENLLLQVACSHLGVAVATAKDPKTLEKLVAARPWDVRGAVCGPSFLIKSQLSLPPVIIEELDGSLSPLLSSGDKSPLAEPRDNAALGYWNVTKALTNGEALGVMGAAAAERLAVTAEDRVLVSISLCHAFGIGSAVGGAWLGGAAAVLPGAIGIQGCDSPSQLAEATLACLVSQRCSLLFVDVYTLKGLPVPSPGLDLSALRGGVCKVGSGADFLEEIREAKIGPDGELRPLEYAGVQILAMGRKS</sequence>
<gene>
    <name evidence="3" type="ORF">PGLA2088_LOCUS34231</name>
</gene>
<evidence type="ECO:0000313" key="4">
    <source>
        <dbReference type="Proteomes" id="UP000626109"/>
    </source>
</evidence>
<proteinExistence type="predicted"/>